<feature type="transmembrane region" description="Helical" evidence="6">
    <location>
        <begin position="202"/>
        <end position="227"/>
    </location>
</feature>
<dbReference type="InterPro" id="IPR004840">
    <property type="entry name" value="Amino_acid_permease_CS"/>
</dbReference>
<reference evidence="8" key="1">
    <citation type="journal article" date="2014" name="Front. Microbiol.">
        <title>High frequency of phylogenetically diverse reductive dehalogenase-homologous genes in deep subseafloor sedimentary metagenomes.</title>
        <authorList>
            <person name="Kawai M."/>
            <person name="Futagami T."/>
            <person name="Toyoda A."/>
            <person name="Takaki Y."/>
            <person name="Nishi S."/>
            <person name="Hori S."/>
            <person name="Arai W."/>
            <person name="Tsubouchi T."/>
            <person name="Morono Y."/>
            <person name="Uchiyama I."/>
            <person name="Ito T."/>
            <person name="Fujiyama A."/>
            <person name="Inagaki F."/>
            <person name="Takami H."/>
        </authorList>
    </citation>
    <scope>NUCLEOTIDE SEQUENCE</scope>
    <source>
        <strain evidence="8">Expedition CK06-06</strain>
    </source>
</reference>
<dbReference type="InterPro" id="IPR004841">
    <property type="entry name" value="AA-permease/SLC12A_dom"/>
</dbReference>
<feature type="non-terminal residue" evidence="8">
    <location>
        <position position="249"/>
    </location>
</feature>
<evidence type="ECO:0000256" key="5">
    <source>
        <dbReference type="ARBA" id="ARBA00023136"/>
    </source>
</evidence>
<keyword evidence="3 6" id="KW-0812">Transmembrane</keyword>
<dbReference type="PANTHER" id="PTHR43495:SF5">
    <property type="entry name" value="GAMMA-AMINOBUTYRIC ACID PERMEASE"/>
    <property type="match status" value="1"/>
</dbReference>
<evidence type="ECO:0000259" key="7">
    <source>
        <dbReference type="Pfam" id="PF00324"/>
    </source>
</evidence>
<keyword evidence="5 6" id="KW-0472">Membrane</keyword>
<dbReference type="EMBL" id="BARW01030394">
    <property type="protein sequence ID" value="GAJ05443.1"/>
    <property type="molecule type" value="Genomic_DNA"/>
</dbReference>
<feature type="transmembrane region" description="Helical" evidence="6">
    <location>
        <begin position="20"/>
        <end position="42"/>
    </location>
</feature>
<feature type="transmembrane region" description="Helical" evidence="6">
    <location>
        <begin position="130"/>
        <end position="149"/>
    </location>
</feature>
<feature type="non-terminal residue" evidence="8">
    <location>
        <position position="1"/>
    </location>
</feature>
<proteinExistence type="predicted"/>
<keyword evidence="2" id="KW-0813">Transport</keyword>
<evidence type="ECO:0000256" key="1">
    <source>
        <dbReference type="ARBA" id="ARBA00004141"/>
    </source>
</evidence>
<dbReference type="GO" id="GO:0016020">
    <property type="term" value="C:membrane"/>
    <property type="evidence" value="ECO:0007669"/>
    <property type="project" value="UniProtKB-SubCell"/>
</dbReference>
<dbReference type="PROSITE" id="PS00218">
    <property type="entry name" value="AMINO_ACID_PERMEASE_1"/>
    <property type="match status" value="1"/>
</dbReference>
<feature type="transmembrane region" description="Helical" evidence="6">
    <location>
        <begin position="100"/>
        <end position="123"/>
    </location>
</feature>
<dbReference type="PANTHER" id="PTHR43495">
    <property type="entry name" value="GABA PERMEASE"/>
    <property type="match status" value="1"/>
</dbReference>
<dbReference type="Pfam" id="PF00324">
    <property type="entry name" value="AA_permease"/>
    <property type="match status" value="1"/>
</dbReference>
<accession>X1TJE7</accession>
<dbReference type="GO" id="GO:0006865">
    <property type="term" value="P:amino acid transport"/>
    <property type="evidence" value="ECO:0007669"/>
    <property type="project" value="InterPro"/>
</dbReference>
<evidence type="ECO:0000256" key="4">
    <source>
        <dbReference type="ARBA" id="ARBA00022989"/>
    </source>
</evidence>
<comment type="subcellular location">
    <subcellularLocation>
        <location evidence="1">Membrane</location>
        <topology evidence="1">Multi-pass membrane protein</topology>
    </subcellularLocation>
</comment>
<evidence type="ECO:0000256" key="6">
    <source>
        <dbReference type="SAM" id="Phobius"/>
    </source>
</evidence>
<evidence type="ECO:0000313" key="8">
    <source>
        <dbReference type="EMBL" id="GAJ05443.1"/>
    </source>
</evidence>
<dbReference type="AlphaFoldDB" id="X1TJE7"/>
<organism evidence="8">
    <name type="scientific">marine sediment metagenome</name>
    <dbReference type="NCBI Taxonomy" id="412755"/>
    <lineage>
        <taxon>unclassified sequences</taxon>
        <taxon>metagenomes</taxon>
        <taxon>ecological metagenomes</taxon>
    </lineage>
</organism>
<protein>
    <recommendedName>
        <fullName evidence="7">Amino acid permease/ SLC12A domain-containing protein</fullName>
    </recommendedName>
</protein>
<evidence type="ECO:0000256" key="2">
    <source>
        <dbReference type="ARBA" id="ARBA00022448"/>
    </source>
</evidence>
<name>X1TJE7_9ZZZZ</name>
<evidence type="ECO:0000256" key="3">
    <source>
        <dbReference type="ARBA" id="ARBA00022692"/>
    </source>
</evidence>
<keyword evidence="4 6" id="KW-1133">Transmembrane helix</keyword>
<feature type="transmembrane region" description="Helical" evidence="6">
    <location>
        <begin position="161"/>
        <end position="181"/>
    </location>
</feature>
<comment type="caution">
    <text evidence="8">The sequence shown here is derived from an EMBL/GenBank/DDBJ whole genome shotgun (WGS) entry which is preliminary data.</text>
</comment>
<dbReference type="GO" id="GO:0055085">
    <property type="term" value="P:transmembrane transport"/>
    <property type="evidence" value="ECO:0007669"/>
    <property type="project" value="InterPro"/>
</dbReference>
<feature type="transmembrane region" description="Helical" evidence="6">
    <location>
        <begin position="62"/>
        <end position="88"/>
    </location>
</feature>
<gene>
    <name evidence="8" type="ORF">S12H4_48603</name>
</gene>
<sequence>GDGIFLLIGQGASEGGPVAILSYLAAGLLFLVVMMALAELAVGMPTAGSFYVWGRRMLGSGYGFMASTGYIAMNFIFLGSVSIAIGVISNWFFQWTASPYVSAIIWAVIWLTVVVGIVLAGVVITGRAQLALVGILCSIMVIFAISGIASGRMESVNFIPFMPYGLAGALAALGMGAYAYMGPLTLLTTAGECKKVTDLPKALFWACMTFLIVYALAQIVLLGLVHYTELGVMESPFTYAATQIWGGTA</sequence>
<feature type="domain" description="Amino acid permease/ SLC12A" evidence="7">
    <location>
        <begin position="3"/>
        <end position="241"/>
    </location>
</feature>
<dbReference type="Gene3D" id="1.20.1740.10">
    <property type="entry name" value="Amino acid/polyamine transporter I"/>
    <property type="match status" value="1"/>
</dbReference>